<feature type="chain" id="PRO_5031510673" evidence="1">
    <location>
        <begin position="25"/>
        <end position="340"/>
    </location>
</feature>
<feature type="domain" description="Type IX secretion system protein PorV" evidence="2">
    <location>
        <begin position="23"/>
        <end position="202"/>
    </location>
</feature>
<sequence>MRFKTRNILLTMLGIWLIGLPARAQNKVGTTAAPFLGISVGPRAQAMGSAFVAQAMDVTAAYWNPGALARLSGNEFMVSHTRWLLGTGFNWLGLSLNIGDGTALGLSLTQLDYGREEITTIQEQEGTGRYWDAQDLSFGVSVARALTDRFSIGGTFKYINQRIWNESASAFAVDLGLLFVTNFEGLRLGMNISNYGPDMRLDGDDLLQRIDIDPEHNGNNETLVAKMKTEDFPLPIFFRIGVAYDLINTDINRITLAADALHPTDNVESMNLGAEYTWRKTVSLRAGWKSLFMDSPQESWTLGAGFQYELWGLGKVRIDYAYLNFKDFSDIQTFAVSYIF</sequence>
<comment type="caution">
    <text evidence="3">The sequence shown here is derived from an EMBL/GenBank/DDBJ whole genome shotgun (WGS) entry which is preliminary data.</text>
</comment>
<reference evidence="3" key="1">
    <citation type="journal article" date="2020" name="mSystems">
        <title>Genome- and Community-Level Interaction Insights into Carbon Utilization and Element Cycling Functions of Hydrothermarchaeota in Hydrothermal Sediment.</title>
        <authorList>
            <person name="Zhou Z."/>
            <person name="Liu Y."/>
            <person name="Xu W."/>
            <person name="Pan J."/>
            <person name="Luo Z.H."/>
            <person name="Li M."/>
        </authorList>
    </citation>
    <scope>NUCLEOTIDE SEQUENCE [LARGE SCALE GENOMIC DNA]</scope>
    <source>
        <strain evidence="3">HyVt-527</strain>
    </source>
</reference>
<gene>
    <name evidence="3" type="ORF">ENJ89_10860</name>
</gene>
<dbReference type="AlphaFoldDB" id="A0A7V5PR48"/>
<feature type="signal peptide" evidence="1">
    <location>
        <begin position="1"/>
        <end position="24"/>
    </location>
</feature>
<protein>
    <submittedName>
        <fullName evidence="3">PorV/PorQ family protein</fullName>
    </submittedName>
</protein>
<dbReference type="EMBL" id="DROD01000686">
    <property type="protein sequence ID" value="HHJ53686.1"/>
    <property type="molecule type" value="Genomic_DNA"/>
</dbReference>
<dbReference type="Proteomes" id="UP000886124">
    <property type="component" value="Unassembled WGS sequence"/>
</dbReference>
<accession>A0A7V5PR48</accession>
<dbReference type="SUPFAM" id="SSF56935">
    <property type="entry name" value="Porins"/>
    <property type="match status" value="1"/>
</dbReference>
<dbReference type="Gene3D" id="2.40.160.60">
    <property type="entry name" value="Outer membrane protein transport protein (OMPP1/FadL/TodX)"/>
    <property type="match status" value="1"/>
</dbReference>
<keyword evidence="1" id="KW-0732">Signal</keyword>
<evidence type="ECO:0000259" key="2">
    <source>
        <dbReference type="Pfam" id="PF19572"/>
    </source>
</evidence>
<dbReference type="NCBIfam" id="NF033709">
    <property type="entry name" value="PorV_fam"/>
    <property type="match status" value="1"/>
</dbReference>
<evidence type="ECO:0000256" key="1">
    <source>
        <dbReference type="SAM" id="SignalP"/>
    </source>
</evidence>
<dbReference type="InterPro" id="IPR045741">
    <property type="entry name" value="PorV"/>
</dbReference>
<proteinExistence type="predicted"/>
<dbReference type="Pfam" id="PF19572">
    <property type="entry name" value="PorV"/>
    <property type="match status" value="1"/>
</dbReference>
<name>A0A7V5PR48_CALAY</name>
<evidence type="ECO:0000313" key="3">
    <source>
        <dbReference type="EMBL" id="HHJ53686.1"/>
    </source>
</evidence>
<organism evidence="3">
    <name type="scientific">Caldithrix abyssi</name>
    <dbReference type="NCBI Taxonomy" id="187145"/>
    <lineage>
        <taxon>Bacteria</taxon>
        <taxon>Pseudomonadati</taxon>
        <taxon>Calditrichota</taxon>
        <taxon>Calditrichia</taxon>
        <taxon>Calditrichales</taxon>
        <taxon>Calditrichaceae</taxon>
        <taxon>Caldithrix</taxon>
    </lineage>
</organism>